<organism evidence="1 2">
    <name type="scientific">Paxillus rubicundulus Ve08.2h10</name>
    <dbReference type="NCBI Taxonomy" id="930991"/>
    <lineage>
        <taxon>Eukaryota</taxon>
        <taxon>Fungi</taxon>
        <taxon>Dikarya</taxon>
        <taxon>Basidiomycota</taxon>
        <taxon>Agaricomycotina</taxon>
        <taxon>Agaricomycetes</taxon>
        <taxon>Agaricomycetidae</taxon>
        <taxon>Boletales</taxon>
        <taxon>Paxilineae</taxon>
        <taxon>Paxillaceae</taxon>
        <taxon>Paxillus</taxon>
    </lineage>
</organism>
<evidence type="ECO:0000313" key="2">
    <source>
        <dbReference type="Proteomes" id="UP000054538"/>
    </source>
</evidence>
<proteinExistence type="predicted"/>
<dbReference type="HOGENOM" id="CLU_099691_2_0_1"/>
<feature type="non-terminal residue" evidence="1">
    <location>
        <position position="135"/>
    </location>
</feature>
<name>A0A0D0CU61_9AGAM</name>
<dbReference type="Proteomes" id="UP000054538">
    <property type="component" value="Unassembled WGS sequence"/>
</dbReference>
<dbReference type="InParanoid" id="A0A0D0CU61"/>
<reference evidence="1 2" key="1">
    <citation type="submission" date="2014-04" db="EMBL/GenBank/DDBJ databases">
        <authorList>
            <consortium name="DOE Joint Genome Institute"/>
            <person name="Kuo A."/>
            <person name="Kohler A."/>
            <person name="Jargeat P."/>
            <person name="Nagy L.G."/>
            <person name="Floudas D."/>
            <person name="Copeland A."/>
            <person name="Barry K.W."/>
            <person name="Cichocki N."/>
            <person name="Veneault-Fourrey C."/>
            <person name="LaButti K."/>
            <person name="Lindquist E.A."/>
            <person name="Lipzen A."/>
            <person name="Lundell T."/>
            <person name="Morin E."/>
            <person name="Murat C."/>
            <person name="Sun H."/>
            <person name="Tunlid A."/>
            <person name="Henrissat B."/>
            <person name="Grigoriev I.V."/>
            <person name="Hibbett D.S."/>
            <person name="Martin F."/>
            <person name="Nordberg H.P."/>
            <person name="Cantor M.N."/>
            <person name="Hua S.X."/>
        </authorList>
    </citation>
    <scope>NUCLEOTIDE SEQUENCE [LARGE SCALE GENOMIC DNA]</scope>
    <source>
        <strain evidence="1 2">Ve08.2h10</strain>
    </source>
</reference>
<keyword evidence="2" id="KW-1185">Reference proteome</keyword>
<protein>
    <submittedName>
        <fullName evidence="1">Uncharacterized protein</fullName>
    </submittedName>
</protein>
<dbReference type="OrthoDB" id="2662702at2759"/>
<dbReference type="AlphaFoldDB" id="A0A0D0CU61"/>
<accession>A0A0D0CU61</accession>
<sequence>LRKLTYKIIHLTMIVLPAWKGILKELRMNITLMPHDVATQWNSTFDMLEYALKHRKAVDAVTQHRDLGLRRFELGDHEWVTILKDAMLYFSCSTPNLATVIPVMDHINEYLTMLALNSSHPFGSGTGSEDFESVL</sequence>
<reference evidence="2" key="2">
    <citation type="submission" date="2015-01" db="EMBL/GenBank/DDBJ databases">
        <title>Evolutionary Origins and Diversification of the Mycorrhizal Mutualists.</title>
        <authorList>
            <consortium name="DOE Joint Genome Institute"/>
            <consortium name="Mycorrhizal Genomics Consortium"/>
            <person name="Kohler A."/>
            <person name="Kuo A."/>
            <person name="Nagy L.G."/>
            <person name="Floudas D."/>
            <person name="Copeland A."/>
            <person name="Barry K.W."/>
            <person name="Cichocki N."/>
            <person name="Veneault-Fourrey C."/>
            <person name="LaButti K."/>
            <person name="Lindquist E.A."/>
            <person name="Lipzen A."/>
            <person name="Lundell T."/>
            <person name="Morin E."/>
            <person name="Murat C."/>
            <person name="Riley R."/>
            <person name="Ohm R."/>
            <person name="Sun H."/>
            <person name="Tunlid A."/>
            <person name="Henrissat B."/>
            <person name="Grigoriev I.V."/>
            <person name="Hibbett D.S."/>
            <person name="Martin F."/>
        </authorList>
    </citation>
    <scope>NUCLEOTIDE SEQUENCE [LARGE SCALE GENOMIC DNA]</scope>
    <source>
        <strain evidence="2">Ve08.2h10</strain>
    </source>
</reference>
<gene>
    <name evidence="1" type="ORF">PAXRUDRAFT_175055</name>
</gene>
<evidence type="ECO:0000313" key="1">
    <source>
        <dbReference type="EMBL" id="KIK74641.1"/>
    </source>
</evidence>
<dbReference type="EMBL" id="KN828674">
    <property type="protein sequence ID" value="KIK74641.1"/>
    <property type="molecule type" value="Genomic_DNA"/>
</dbReference>